<feature type="transmembrane region" description="Helical" evidence="8">
    <location>
        <begin position="81"/>
        <end position="100"/>
    </location>
</feature>
<dbReference type="InterPro" id="IPR009787">
    <property type="entry name" value="Jagunal"/>
</dbReference>
<feature type="transmembrane region" description="Helical" evidence="8">
    <location>
        <begin position="157"/>
        <end position="184"/>
    </location>
</feature>
<gene>
    <name evidence="9" type="ORF">QR680_009689</name>
</gene>
<evidence type="ECO:0000256" key="7">
    <source>
        <dbReference type="SAM" id="MobiDB-lite"/>
    </source>
</evidence>
<evidence type="ECO:0000313" key="10">
    <source>
        <dbReference type="Proteomes" id="UP001175271"/>
    </source>
</evidence>
<dbReference type="GO" id="GO:0007029">
    <property type="term" value="P:endoplasmic reticulum organization"/>
    <property type="evidence" value="ECO:0007669"/>
    <property type="project" value="InterPro"/>
</dbReference>
<comment type="similarity">
    <text evidence="2">Belongs to the jagunal family.</text>
</comment>
<dbReference type="Gene3D" id="2.10.60.10">
    <property type="entry name" value="CD59"/>
    <property type="match status" value="1"/>
</dbReference>
<name>A0AA39INR0_9BILA</name>
<feature type="compositionally biased region" description="Basic and acidic residues" evidence="7">
    <location>
        <begin position="651"/>
        <end position="668"/>
    </location>
</feature>
<accession>A0AA39INR0</accession>
<feature type="transmembrane region" description="Helical" evidence="8">
    <location>
        <begin position="270"/>
        <end position="288"/>
    </location>
</feature>
<keyword evidence="4" id="KW-0256">Endoplasmic reticulum</keyword>
<dbReference type="InterPro" id="IPR045860">
    <property type="entry name" value="Snake_toxin-like_sf"/>
</dbReference>
<evidence type="ECO:0000256" key="6">
    <source>
        <dbReference type="ARBA" id="ARBA00023136"/>
    </source>
</evidence>
<keyword evidence="10" id="KW-1185">Reference proteome</keyword>
<dbReference type="Pfam" id="PF07086">
    <property type="entry name" value="Jagunal"/>
    <property type="match status" value="1"/>
</dbReference>
<feature type="compositionally biased region" description="Acidic residues" evidence="7">
    <location>
        <begin position="590"/>
        <end position="604"/>
    </location>
</feature>
<keyword evidence="3 8" id="KW-0812">Transmembrane</keyword>
<comment type="caution">
    <text evidence="9">The sequence shown here is derived from an EMBL/GenBank/DDBJ whole genome shotgun (WGS) entry which is preliminary data.</text>
</comment>
<dbReference type="GO" id="GO:0016192">
    <property type="term" value="P:vesicle-mediated transport"/>
    <property type="evidence" value="ECO:0007669"/>
    <property type="project" value="TreeGrafter"/>
</dbReference>
<feature type="transmembrane region" description="Helical" evidence="8">
    <location>
        <begin position="112"/>
        <end position="131"/>
    </location>
</feature>
<sequence>MSSKAGPRAVGTDGSDFKHRQRVAAHYTWSVQYKNYLKYLFFFHLSVLVFMWAKVGGEFAVNTLGVELPAFKKLDLPTAYPWEYVWCLSFLPCIFALMSFPKNKVQLLKYHYYGQFVLGIVPCVIGIGSQLPELVDYISDPENSQTPTFKGTFPMVIIWYIFFLISFQLHAFCMYFSYNLMAAWQPPKKTDRRRDNYSDALRVGINSLTTPTTPKSPPPTAPVDKLGPRAAALVPPFDALLNSRLSVVLDPIEPSAFCVQRCLTVMSSDMFLYVLLLVTLLLAGGDAVKCLDCVGKDCMGSFCQGEYCVLTQYAPRWGESQWGDAQVVKGCMSGTMVRKDIRDHCETVDLDGEEVFTCFCDSKDFCNGPRRVMELKTDPVPLVSCVCKGRHCSGKTCLGELCTYVKNLVTGETEQGCINASVPVVERRSVGACMVPPITGAMHHTLARSAEDLLVTESCVCGTDYCNKRKPVPSVPENMKCQAFVQFEVVGTKTASRNITCEGEYCFKSKIESKIGQMAMYKTMGCASFIDGAELPEEFDPVGCAKFQSEELTVESCFTTTDRKAMQRARANQERPNRRKGSKKPKMEITYDEEGDYPEEDYEEETPKTSERQSSKKKPSKVRQREEPEDDEEETPQREEAEEEEEAQEEKEERGRTQKPEKEPEATTRHYIFEAATEPPIPDDSNVTLVAVFVLIMLLIVASGAVWKFELHKKLFRANYDTVAGG</sequence>
<keyword evidence="6 8" id="KW-0472">Membrane</keyword>
<feature type="compositionally biased region" description="Basic and acidic residues" evidence="7">
    <location>
        <begin position="605"/>
        <end position="614"/>
    </location>
</feature>
<dbReference type="PANTHER" id="PTHR20955:SF1">
    <property type="entry name" value="PROTEIN JAGUNAL HOMOLOG 1"/>
    <property type="match status" value="1"/>
</dbReference>
<dbReference type="Proteomes" id="UP001175271">
    <property type="component" value="Unassembled WGS sequence"/>
</dbReference>
<feature type="compositionally biased region" description="Acidic residues" evidence="7">
    <location>
        <begin position="627"/>
        <end position="650"/>
    </location>
</feature>
<comment type="subcellular location">
    <subcellularLocation>
        <location evidence="1">Endoplasmic reticulum membrane</location>
        <topology evidence="1">Multi-pass membrane protein</topology>
    </subcellularLocation>
</comment>
<evidence type="ECO:0000256" key="5">
    <source>
        <dbReference type="ARBA" id="ARBA00022989"/>
    </source>
</evidence>
<proteinExistence type="inferred from homology"/>
<evidence type="ECO:0000256" key="4">
    <source>
        <dbReference type="ARBA" id="ARBA00022824"/>
    </source>
</evidence>
<dbReference type="GO" id="GO:0005789">
    <property type="term" value="C:endoplasmic reticulum membrane"/>
    <property type="evidence" value="ECO:0007669"/>
    <property type="project" value="UniProtKB-SubCell"/>
</dbReference>
<keyword evidence="5 8" id="KW-1133">Transmembrane helix</keyword>
<feature type="transmembrane region" description="Helical" evidence="8">
    <location>
        <begin position="39"/>
        <end position="61"/>
    </location>
</feature>
<feature type="region of interest" description="Disordered" evidence="7">
    <location>
        <begin position="563"/>
        <end position="668"/>
    </location>
</feature>
<evidence type="ECO:0000256" key="3">
    <source>
        <dbReference type="ARBA" id="ARBA00022692"/>
    </source>
</evidence>
<dbReference type="EMBL" id="JAUCMV010000001">
    <property type="protein sequence ID" value="KAK0426399.1"/>
    <property type="molecule type" value="Genomic_DNA"/>
</dbReference>
<dbReference type="PANTHER" id="PTHR20955">
    <property type="entry name" value="PROTEIN JAGUNAL HOMOLOG 1"/>
    <property type="match status" value="1"/>
</dbReference>
<feature type="transmembrane region" description="Helical" evidence="8">
    <location>
        <begin position="687"/>
        <end position="707"/>
    </location>
</feature>
<protein>
    <submittedName>
        <fullName evidence="9">Uncharacterized protein</fullName>
    </submittedName>
</protein>
<evidence type="ECO:0000256" key="1">
    <source>
        <dbReference type="ARBA" id="ARBA00004477"/>
    </source>
</evidence>
<feature type="compositionally biased region" description="Basic and acidic residues" evidence="7">
    <location>
        <begin position="563"/>
        <end position="576"/>
    </location>
</feature>
<evidence type="ECO:0000256" key="2">
    <source>
        <dbReference type="ARBA" id="ARBA00008462"/>
    </source>
</evidence>
<dbReference type="AlphaFoldDB" id="A0AA39INR0"/>
<evidence type="ECO:0000313" key="9">
    <source>
        <dbReference type="EMBL" id="KAK0426399.1"/>
    </source>
</evidence>
<reference evidence="9" key="1">
    <citation type="submission" date="2023-06" db="EMBL/GenBank/DDBJ databases">
        <title>Genomic analysis of the entomopathogenic nematode Steinernema hermaphroditum.</title>
        <authorList>
            <person name="Schwarz E.M."/>
            <person name="Heppert J.K."/>
            <person name="Baniya A."/>
            <person name="Schwartz H.T."/>
            <person name="Tan C.-H."/>
            <person name="Antoshechkin I."/>
            <person name="Sternberg P.W."/>
            <person name="Goodrich-Blair H."/>
            <person name="Dillman A.R."/>
        </authorList>
    </citation>
    <scope>NUCLEOTIDE SEQUENCE</scope>
    <source>
        <strain evidence="9">PS9179</strain>
        <tissue evidence="9">Whole animal</tissue>
    </source>
</reference>
<organism evidence="9 10">
    <name type="scientific">Steinernema hermaphroditum</name>
    <dbReference type="NCBI Taxonomy" id="289476"/>
    <lineage>
        <taxon>Eukaryota</taxon>
        <taxon>Metazoa</taxon>
        <taxon>Ecdysozoa</taxon>
        <taxon>Nematoda</taxon>
        <taxon>Chromadorea</taxon>
        <taxon>Rhabditida</taxon>
        <taxon>Tylenchina</taxon>
        <taxon>Panagrolaimomorpha</taxon>
        <taxon>Strongyloidoidea</taxon>
        <taxon>Steinernematidae</taxon>
        <taxon>Steinernema</taxon>
    </lineage>
</organism>
<evidence type="ECO:0000256" key="8">
    <source>
        <dbReference type="SAM" id="Phobius"/>
    </source>
</evidence>